<keyword evidence="4 7" id="KW-0808">Transferase</keyword>
<comment type="similarity">
    <text evidence="2 7">Belongs to the EPSP synthase family.</text>
</comment>
<protein>
    <recommendedName>
        <fullName evidence="7">3-phosphoshikimate 1-carboxyvinyltransferase</fullName>
        <ecNumber evidence="7">2.5.1.19</ecNumber>
    </recommendedName>
    <alternativeName>
        <fullName evidence="7">5-enolpyruvylshikimate-3-phosphate synthase</fullName>
        <shortName evidence="7">EPSP synthase</shortName>
        <shortName evidence="7">EPSPS</shortName>
    </alternativeName>
</protein>
<comment type="catalytic activity">
    <reaction evidence="6">
        <text>3-phosphoshikimate + phosphoenolpyruvate = 5-O-(1-carboxyvinyl)-3-phosphoshikimate + phosphate</text>
        <dbReference type="Rhea" id="RHEA:21256"/>
        <dbReference type="ChEBI" id="CHEBI:43474"/>
        <dbReference type="ChEBI" id="CHEBI:57701"/>
        <dbReference type="ChEBI" id="CHEBI:58702"/>
        <dbReference type="ChEBI" id="CHEBI:145989"/>
        <dbReference type="EC" id="2.5.1.19"/>
    </reaction>
    <physiologicalReaction direction="left-to-right" evidence="6">
        <dbReference type="Rhea" id="RHEA:21257"/>
    </physiologicalReaction>
</comment>
<evidence type="ECO:0000313" key="9">
    <source>
        <dbReference type="Proteomes" id="UP000190951"/>
    </source>
</evidence>
<proteinExistence type="inferred from homology"/>
<feature type="binding site" evidence="7">
    <location>
        <position position="165"/>
    </location>
    <ligand>
        <name>3-phosphoshikimate</name>
        <dbReference type="ChEBI" id="CHEBI:145989"/>
    </ligand>
</feature>
<dbReference type="PANTHER" id="PTHR21090">
    <property type="entry name" value="AROM/DEHYDROQUINATE SYNTHASE"/>
    <property type="match status" value="1"/>
</dbReference>
<evidence type="ECO:0000256" key="2">
    <source>
        <dbReference type="ARBA" id="ARBA00009948"/>
    </source>
</evidence>
<evidence type="ECO:0000256" key="1">
    <source>
        <dbReference type="ARBA" id="ARBA00004811"/>
    </source>
</evidence>
<dbReference type="SUPFAM" id="SSF55205">
    <property type="entry name" value="EPT/RTPC-like"/>
    <property type="match status" value="1"/>
</dbReference>
<dbReference type="PROSITE" id="PS00885">
    <property type="entry name" value="EPSP_SYNTHASE_2"/>
    <property type="match status" value="1"/>
</dbReference>
<feature type="binding site" evidence="7">
    <location>
        <position position="377"/>
    </location>
    <ligand>
        <name>phosphoenolpyruvate</name>
        <dbReference type="ChEBI" id="CHEBI:58702"/>
    </ligand>
</feature>
<evidence type="ECO:0000256" key="3">
    <source>
        <dbReference type="ARBA" id="ARBA00022605"/>
    </source>
</evidence>
<accession>A0A1S8LP10</accession>
<dbReference type="GO" id="GO:0008652">
    <property type="term" value="P:amino acid biosynthetic process"/>
    <property type="evidence" value="ECO:0007669"/>
    <property type="project" value="UniProtKB-KW"/>
</dbReference>
<dbReference type="InterPro" id="IPR013792">
    <property type="entry name" value="RNA3'P_cycl/enolpyr_Trfase_a/b"/>
</dbReference>
<dbReference type="STRING" id="84029.CROST_02880"/>
<keyword evidence="9" id="KW-1185">Reference proteome</keyword>
<dbReference type="GO" id="GO:0003866">
    <property type="term" value="F:3-phosphoshikimate 1-carboxyvinyltransferase activity"/>
    <property type="evidence" value="ECO:0007669"/>
    <property type="project" value="UniProtKB-UniRule"/>
</dbReference>
<dbReference type="InterPro" id="IPR023193">
    <property type="entry name" value="EPSP_synthase_CS"/>
</dbReference>
<keyword evidence="5 7" id="KW-0057">Aromatic amino acid biosynthesis</keyword>
<keyword evidence="3 7" id="KW-0028">Amino-acid biosynthesis</keyword>
<dbReference type="EMBL" id="CP096983">
    <property type="protein sequence ID" value="URZ10734.1"/>
    <property type="molecule type" value="Genomic_DNA"/>
</dbReference>
<feature type="active site" description="Proton acceptor" evidence="7">
    <location>
        <position position="304"/>
    </location>
</feature>
<feature type="binding site" evidence="7">
    <location>
        <position position="166"/>
    </location>
    <ligand>
        <name>3-phosphoshikimate</name>
        <dbReference type="ChEBI" id="CHEBI:145989"/>
    </ligand>
</feature>
<evidence type="ECO:0000313" key="8">
    <source>
        <dbReference type="EMBL" id="URZ10734.1"/>
    </source>
</evidence>
<evidence type="ECO:0000256" key="6">
    <source>
        <dbReference type="ARBA" id="ARBA00044633"/>
    </source>
</evidence>
<comment type="pathway">
    <text evidence="1 7">Metabolic intermediate biosynthesis; chorismate biosynthesis; chorismate from D-erythrose 4-phosphate and phosphoenolpyruvate: step 6/7.</text>
</comment>
<feature type="binding site" evidence="7">
    <location>
        <position position="22"/>
    </location>
    <ligand>
        <name>3-phosphoshikimate</name>
        <dbReference type="ChEBI" id="CHEBI:145989"/>
    </ligand>
</feature>
<dbReference type="Pfam" id="PF00275">
    <property type="entry name" value="EPSP_synthase"/>
    <property type="match status" value="1"/>
</dbReference>
<dbReference type="KEGG" id="crw:CROST_014440"/>
<evidence type="ECO:0000256" key="5">
    <source>
        <dbReference type="ARBA" id="ARBA00023141"/>
    </source>
</evidence>
<feature type="binding site" evidence="7">
    <location>
        <position position="166"/>
    </location>
    <ligand>
        <name>phosphoenolpyruvate</name>
        <dbReference type="ChEBI" id="CHEBI:58702"/>
    </ligand>
</feature>
<dbReference type="AlphaFoldDB" id="A0A1S8LP10"/>
<dbReference type="InterPro" id="IPR001986">
    <property type="entry name" value="Enolpyruvate_Tfrase_dom"/>
</dbReference>
<feature type="binding site" evidence="7">
    <location>
        <position position="26"/>
    </location>
    <ligand>
        <name>3-phosphoshikimate</name>
        <dbReference type="ChEBI" id="CHEBI:145989"/>
    </ligand>
</feature>
<keyword evidence="7" id="KW-0963">Cytoplasm</keyword>
<dbReference type="NCBIfam" id="TIGR01356">
    <property type="entry name" value="aroA"/>
    <property type="match status" value="1"/>
</dbReference>
<dbReference type="RefSeq" id="WP_077832437.1">
    <property type="nucleotide sequence ID" value="NZ_CP096983.1"/>
</dbReference>
<feature type="binding site" evidence="7">
    <location>
        <position position="192"/>
    </location>
    <ligand>
        <name>3-phosphoshikimate</name>
        <dbReference type="ChEBI" id="CHEBI:145989"/>
    </ligand>
</feature>
<dbReference type="CDD" id="cd01556">
    <property type="entry name" value="EPSP_synthase"/>
    <property type="match status" value="1"/>
</dbReference>
<comment type="function">
    <text evidence="7">Catalyzes the transfer of the enolpyruvyl moiety of phosphoenolpyruvate (PEP) to the 5-hydroxyl of shikimate-3-phosphate (S3P) to produce enolpyruvyl shikimate-3-phosphate and inorganic phosphate.</text>
</comment>
<dbReference type="PIRSF" id="PIRSF000505">
    <property type="entry name" value="EPSPS"/>
    <property type="match status" value="1"/>
</dbReference>
<name>A0A1S8LP10_9CLOT</name>
<feature type="binding site" evidence="7">
    <location>
        <position position="403"/>
    </location>
    <ligand>
        <name>phosphoenolpyruvate</name>
        <dbReference type="ChEBI" id="CHEBI:58702"/>
    </ligand>
</feature>
<dbReference type="Proteomes" id="UP000190951">
    <property type="component" value="Chromosome"/>
</dbReference>
<feature type="binding site" evidence="7">
    <location>
        <position position="335"/>
    </location>
    <ligand>
        <name>phosphoenolpyruvate</name>
        <dbReference type="ChEBI" id="CHEBI:58702"/>
    </ligand>
</feature>
<feature type="binding site" evidence="7">
    <location>
        <position position="92"/>
    </location>
    <ligand>
        <name>phosphoenolpyruvate</name>
        <dbReference type="ChEBI" id="CHEBI:58702"/>
    </ligand>
</feature>
<feature type="binding site" evidence="7">
    <location>
        <position position="21"/>
    </location>
    <ligand>
        <name>phosphoenolpyruvate</name>
        <dbReference type="ChEBI" id="CHEBI:58702"/>
    </ligand>
</feature>
<feature type="binding site" evidence="7">
    <location>
        <position position="21"/>
    </location>
    <ligand>
        <name>3-phosphoshikimate</name>
        <dbReference type="ChEBI" id="CHEBI:145989"/>
    </ligand>
</feature>
<dbReference type="HAMAP" id="MF_00210">
    <property type="entry name" value="EPSP_synth"/>
    <property type="match status" value="1"/>
</dbReference>
<dbReference type="GO" id="GO:0005737">
    <property type="term" value="C:cytoplasm"/>
    <property type="evidence" value="ECO:0007669"/>
    <property type="project" value="UniProtKB-SubCell"/>
</dbReference>
<comment type="subunit">
    <text evidence="7">Monomer.</text>
</comment>
<dbReference type="EC" id="2.5.1.19" evidence="7"/>
<organism evidence="8 9">
    <name type="scientific">Clostridium felsineum</name>
    <dbReference type="NCBI Taxonomy" id="36839"/>
    <lineage>
        <taxon>Bacteria</taxon>
        <taxon>Bacillati</taxon>
        <taxon>Bacillota</taxon>
        <taxon>Clostridia</taxon>
        <taxon>Eubacteriales</taxon>
        <taxon>Clostridiaceae</taxon>
        <taxon>Clostridium</taxon>
    </lineage>
</organism>
<comment type="caution">
    <text evidence="7">Lacks conserved residue(s) required for the propagation of feature annotation.</text>
</comment>
<evidence type="ECO:0000256" key="7">
    <source>
        <dbReference type="HAMAP-Rule" id="MF_00210"/>
    </source>
</evidence>
<dbReference type="GO" id="GO:0009073">
    <property type="term" value="P:aromatic amino acid family biosynthetic process"/>
    <property type="evidence" value="ECO:0007669"/>
    <property type="project" value="UniProtKB-KW"/>
</dbReference>
<feature type="binding site" evidence="7">
    <location>
        <position position="120"/>
    </location>
    <ligand>
        <name>phosphoenolpyruvate</name>
        <dbReference type="ChEBI" id="CHEBI:58702"/>
    </ligand>
</feature>
<dbReference type="GO" id="GO:0009423">
    <property type="term" value="P:chorismate biosynthetic process"/>
    <property type="evidence" value="ECO:0007669"/>
    <property type="project" value="UniProtKB-UniRule"/>
</dbReference>
<dbReference type="InterPro" id="IPR006264">
    <property type="entry name" value="EPSP_synthase"/>
</dbReference>
<dbReference type="PANTHER" id="PTHR21090:SF5">
    <property type="entry name" value="PENTAFUNCTIONAL AROM POLYPEPTIDE"/>
    <property type="match status" value="1"/>
</dbReference>
<dbReference type="Gene3D" id="3.65.10.10">
    <property type="entry name" value="Enolpyruvate transferase domain"/>
    <property type="match status" value="2"/>
</dbReference>
<evidence type="ECO:0000256" key="4">
    <source>
        <dbReference type="ARBA" id="ARBA00022679"/>
    </source>
</evidence>
<sequence>MNCVKIRPCELKGSIKVPSSKSLGHRAIICASLSEKESIIENVNYSKDIKATCSGMSKLGALIIEVDNSTLKIKRQKVVNNEKVFVDCNESGSTVRFLIPISLIEKKNAVFTGQGKLAYRPLDSYFNIFDEKEIKYSHPEGKVLPLEIDGKLSAGIFKLPGNISSQFISGLMFSLPFLDGDSVINITNDLESVGYVDMTIDMLSRFGVKIENNDYKNFHIKGNQKCRGINYKVEGDFSQAAFWLTAGILNGDIKCEDLNSDSLQGDKAIVDILKKMGGRLDERNFTAKKSETHGIVIDASQCPDLVPILSVIGALSLGTTKIINAARLRIKESDRLKAMTTELNKLGADIIELQDGLVINGKRELKGGEVESWNDHRIAMALAVAALKCEGSVTIRGSECVAKSYPQFWSDFKKLGGDIDEWSLGE</sequence>
<gene>
    <name evidence="7 8" type="primary">aroA</name>
    <name evidence="8" type="ORF">CROST_014440</name>
</gene>
<dbReference type="InterPro" id="IPR036968">
    <property type="entry name" value="Enolpyruvate_Tfrase_sf"/>
</dbReference>
<feature type="binding site" evidence="7">
    <location>
        <position position="304"/>
    </location>
    <ligand>
        <name>3-phosphoshikimate</name>
        <dbReference type="ChEBI" id="CHEBI:145989"/>
    </ligand>
</feature>
<feature type="binding site" evidence="7">
    <location>
        <position position="164"/>
    </location>
    <ligand>
        <name>3-phosphoshikimate</name>
        <dbReference type="ChEBI" id="CHEBI:145989"/>
    </ligand>
</feature>
<feature type="binding site" evidence="7">
    <location>
        <position position="331"/>
    </location>
    <ligand>
        <name>3-phosphoshikimate</name>
        <dbReference type="ChEBI" id="CHEBI:145989"/>
    </ligand>
</feature>
<comment type="subcellular location">
    <subcellularLocation>
        <location evidence="7">Cytoplasm</location>
    </subcellularLocation>
</comment>
<reference evidence="8 9" key="1">
    <citation type="submission" date="2022-04" db="EMBL/GenBank/DDBJ databases">
        <title>Genome sequence of C. roseum typestrain.</title>
        <authorList>
            <person name="Poehlein A."/>
            <person name="Schoch T."/>
            <person name="Duerre P."/>
            <person name="Daniel R."/>
        </authorList>
    </citation>
    <scope>NUCLEOTIDE SEQUENCE [LARGE SCALE GENOMIC DNA]</scope>
    <source>
        <strain evidence="8 9">DSM 7320</strain>
    </source>
</reference>